<evidence type="ECO:0000256" key="1">
    <source>
        <dbReference type="SAM" id="Coils"/>
    </source>
</evidence>
<sequence length="529" mass="61346">MPKTLFEAPPVQLCVQCQHSCSTAPHIRKAASYLKEHAANHIPLDHELPYLRGSFQETLVEIDRWNSELERLRDVVRQIEERRECLLEIAYRLNGMVKATIRRLPSELLLRIFFMARDEGNEGRSTCRVPLTLSHVCGRWRALIHSEPGLWCIIDAKVYIEDDEVSANRLLEFTKFCLEKSQSRPLNVTLTTPEDLYDSKDELEFEYKDLHAKVLNELLANSCRWKVANFVLRPYDGERFADHVMEFPVLERLDMCFQQDEGGPYDAITSTCSAPRLSHLRLRGVGRNFLKLINLDALTELTMEDYRIEGLLHILLHSPSLSDVTLKGYMYLVHQESNLHVTSQIKSLHAELQDGNHDVFEHLSLPSLTKLWVRCNWYHGPPLQLHRLISRSRPPLTHLHLSNVPLPYVMDTLAMLPTITHFTLERARETGIMDSFLRRMTVRPESTDSVLLPNLLNLGLHFNLQMKKGQIQNILNMVESRCRVTPGGNRQRLVFLRVTFLGQYESEMRLVRQRMDVLRDNGLDVQYVI</sequence>
<dbReference type="EMBL" id="LATX01002479">
    <property type="protein sequence ID" value="KTB28425.1"/>
    <property type="molecule type" value="Genomic_DNA"/>
</dbReference>
<feature type="coiled-coil region" evidence="1">
    <location>
        <begin position="55"/>
        <end position="89"/>
    </location>
</feature>
<dbReference type="Gene3D" id="1.20.1280.50">
    <property type="match status" value="1"/>
</dbReference>
<reference evidence="2 3" key="1">
    <citation type="submission" date="2015-12" db="EMBL/GenBank/DDBJ databases">
        <title>Draft genome sequence of Moniliophthora roreri, the causal agent of frosty pod rot of cacao.</title>
        <authorList>
            <person name="Aime M.C."/>
            <person name="Diaz-Valderrama J.R."/>
            <person name="Kijpornyongpan T."/>
            <person name="Phillips-Mora W."/>
        </authorList>
    </citation>
    <scope>NUCLEOTIDE SEQUENCE [LARGE SCALE GENOMIC DNA]</scope>
    <source>
        <strain evidence="2 3">MCA 2952</strain>
    </source>
</reference>
<protein>
    <submittedName>
        <fullName evidence="2">Uncharacterized protein</fullName>
    </submittedName>
</protein>
<accession>A0A0W0EWH2</accession>
<dbReference type="eggNOG" id="ENOG502R0NG">
    <property type="taxonomic scope" value="Eukaryota"/>
</dbReference>
<organism evidence="2 3">
    <name type="scientific">Moniliophthora roreri</name>
    <name type="common">Frosty pod rot fungus</name>
    <name type="synonym">Monilia roreri</name>
    <dbReference type="NCBI Taxonomy" id="221103"/>
    <lineage>
        <taxon>Eukaryota</taxon>
        <taxon>Fungi</taxon>
        <taxon>Dikarya</taxon>
        <taxon>Basidiomycota</taxon>
        <taxon>Agaricomycotina</taxon>
        <taxon>Agaricomycetes</taxon>
        <taxon>Agaricomycetidae</taxon>
        <taxon>Agaricales</taxon>
        <taxon>Marasmiineae</taxon>
        <taxon>Marasmiaceae</taxon>
        <taxon>Moniliophthora</taxon>
    </lineage>
</organism>
<comment type="caution">
    <text evidence="2">The sequence shown here is derived from an EMBL/GenBank/DDBJ whole genome shotgun (WGS) entry which is preliminary data.</text>
</comment>
<dbReference type="InterPro" id="IPR032675">
    <property type="entry name" value="LRR_dom_sf"/>
</dbReference>
<evidence type="ECO:0000313" key="3">
    <source>
        <dbReference type="Proteomes" id="UP000054988"/>
    </source>
</evidence>
<dbReference type="Proteomes" id="UP000054988">
    <property type="component" value="Unassembled WGS sequence"/>
</dbReference>
<dbReference type="SUPFAM" id="SSF52047">
    <property type="entry name" value="RNI-like"/>
    <property type="match status" value="1"/>
</dbReference>
<dbReference type="AlphaFoldDB" id="A0A0W0EWH2"/>
<gene>
    <name evidence="2" type="ORF">WG66_19022</name>
</gene>
<proteinExistence type="predicted"/>
<dbReference type="Gene3D" id="3.80.10.10">
    <property type="entry name" value="Ribonuclease Inhibitor"/>
    <property type="match status" value="1"/>
</dbReference>
<keyword evidence="1" id="KW-0175">Coiled coil</keyword>
<name>A0A0W0EWH2_MONRR</name>
<evidence type="ECO:0000313" key="2">
    <source>
        <dbReference type="EMBL" id="KTB28425.1"/>
    </source>
</evidence>